<reference evidence="4" key="1">
    <citation type="submission" date="2014-03" db="EMBL/GenBank/DDBJ databases">
        <authorList>
            <person name="Aksoy S."/>
            <person name="Warren W."/>
            <person name="Wilson R.K."/>
        </authorList>
    </citation>
    <scope>NUCLEOTIDE SEQUENCE [LARGE SCALE GENOMIC DNA]</scope>
    <source>
        <strain evidence="4">IAEA</strain>
    </source>
</reference>
<accession>A0A1B0AGJ6</accession>
<evidence type="ECO:0000313" key="3">
    <source>
        <dbReference type="EnsemblMetazoa" id="GPAI045034-PA"/>
    </source>
</evidence>
<protein>
    <submittedName>
        <fullName evidence="3">Uncharacterized protein</fullName>
    </submittedName>
</protein>
<evidence type="ECO:0000256" key="1">
    <source>
        <dbReference type="SAM" id="MobiDB-lite"/>
    </source>
</evidence>
<evidence type="ECO:0000313" key="4">
    <source>
        <dbReference type="Proteomes" id="UP000092445"/>
    </source>
</evidence>
<feature type="compositionally biased region" description="Low complexity" evidence="1">
    <location>
        <begin position="174"/>
        <end position="187"/>
    </location>
</feature>
<feature type="region of interest" description="Disordered" evidence="1">
    <location>
        <begin position="143"/>
        <end position="212"/>
    </location>
</feature>
<proteinExistence type="predicted"/>
<dbReference type="Proteomes" id="UP000092445">
    <property type="component" value="Unassembled WGS sequence"/>
</dbReference>
<organism evidence="3 4">
    <name type="scientific">Glossina pallidipes</name>
    <name type="common">Tsetse fly</name>
    <dbReference type="NCBI Taxonomy" id="7398"/>
    <lineage>
        <taxon>Eukaryota</taxon>
        <taxon>Metazoa</taxon>
        <taxon>Ecdysozoa</taxon>
        <taxon>Arthropoda</taxon>
        <taxon>Hexapoda</taxon>
        <taxon>Insecta</taxon>
        <taxon>Pterygota</taxon>
        <taxon>Neoptera</taxon>
        <taxon>Endopterygota</taxon>
        <taxon>Diptera</taxon>
        <taxon>Brachycera</taxon>
        <taxon>Muscomorpha</taxon>
        <taxon>Hippoboscoidea</taxon>
        <taxon>Glossinidae</taxon>
        <taxon>Glossina</taxon>
    </lineage>
</organism>
<name>A0A1B0AGJ6_GLOPL</name>
<evidence type="ECO:0000256" key="2">
    <source>
        <dbReference type="SAM" id="SignalP"/>
    </source>
</evidence>
<keyword evidence="4" id="KW-1185">Reference proteome</keyword>
<sequence length="212" mass="23958">MKPWGLLLLKLRNMCMLFSVVEGVCGGEVESSFFRLRFSGVASSGAESTSKSDSGELGGPVVFACQHLPGLSTSARSGEKPIDMRSARIRISLEKKVMNSFTEAMLACWMQHHHHRRHHNHHHHCFLNNKQIRKIGDVKPNAGRLLWRIPPPPPPPPTTMPPTPPPPPPHHHNYNYCHNNKNNSNNNNDDDDDNDNDNDDNNYNQPFLYFGI</sequence>
<feature type="compositionally biased region" description="Acidic residues" evidence="1">
    <location>
        <begin position="188"/>
        <end position="200"/>
    </location>
</feature>
<reference evidence="3" key="2">
    <citation type="submission" date="2020-05" db="UniProtKB">
        <authorList>
            <consortium name="EnsemblMetazoa"/>
        </authorList>
    </citation>
    <scope>IDENTIFICATION</scope>
    <source>
        <strain evidence="3">IAEA</strain>
    </source>
</reference>
<dbReference type="AlphaFoldDB" id="A0A1B0AGJ6"/>
<keyword evidence="2" id="KW-0732">Signal</keyword>
<dbReference type="VEuPathDB" id="VectorBase:GPAI045034"/>
<feature type="signal peptide" evidence="2">
    <location>
        <begin position="1"/>
        <end position="23"/>
    </location>
</feature>
<dbReference type="EnsemblMetazoa" id="GPAI045034-RA">
    <property type="protein sequence ID" value="GPAI045034-PA"/>
    <property type="gene ID" value="GPAI045034"/>
</dbReference>
<feature type="compositionally biased region" description="Pro residues" evidence="1">
    <location>
        <begin position="149"/>
        <end position="168"/>
    </location>
</feature>
<feature type="chain" id="PRO_5008403830" evidence="2">
    <location>
        <begin position="24"/>
        <end position="212"/>
    </location>
</feature>